<dbReference type="GO" id="GO:0008270">
    <property type="term" value="F:zinc ion binding"/>
    <property type="evidence" value="ECO:0007669"/>
    <property type="project" value="UniProtKB-KW"/>
</dbReference>
<keyword evidence="6" id="KW-0804">Transcription</keyword>
<dbReference type="GO" id="GO:0000978">
    <property type="term" value="F:RNA polymerase II cis-regulatory region sequence-specific DNA binding"/>
    <property type="evidence" value="ECO:0007669"/>
    <property type="project" value="TreeGrafter"/>
</dbReference>
<proteinExistence type="predicted"/>
<dbReference type="Proteomes" id="UP000267029">
    <property type="component" value="Unassembled WGS sequence"/>
</dbReference>
<evidence type="ECO:0000256" key="6">
    <source>
        <dbReference type="ARBA" id="ARBA00023163"/>
    </source>
</evidence>
<dbReference type="OrthoDB" id="6088355at2759"/>
<organism evidence="10 11">
    <name type="scientific">Mesocestoides corti</name>
    <name type="common">Flatworm</name>
    <dbReference type="NCBI Taxonomy" id="53468"/>
    <lineage>
        <taxon>Eukaryota</taxon>
        <taxon>Metazoa</taxon>
        <taxon>Spiralia</taxon>
        <taxon>Lophotrochozoa</taxon>
        <taxon>Platyhelminthes</taxon>
        <taxon>Cestoda</taxon>
        <taxon>Eucestoda</taxon>
        <taxon>Cyclophyllidea</taxon>
        <taxon>Mesocestoididae</taxon>
        <taxon>Mesocestoides</taxon>
    </lineage>
</organism>
<evidence type="ECO:0000256" key="1">
    <source>
        <dbReference type="ARBA" id="ARBA00022723"/>
    </source>
</evidence>
<dbReference type="InterPro" id="IPR013088">
    <property type="entry name" value="Znf_NHR/GATA"/>
</dbReference>
<keyword evidence="8" id="KW-0539">Nucleus</keyword>
<dbReference type="InterPro" id="IPR001628">
    <property type="entry name" value="Znf_hrmn_rcpt"/>
</dbReference>
<keyword evidence="5" id="KW-0238">DNA-binding</keyword>
<dbReference type="GO" id="GO:0045944">
    <property type="term" value="P:positive regulation of transcription by RNA polymerase II"/>
    <property type="evidence" value="ECO:0007669"/>
    <property type="project" value="TreeGrafter"/>
</dbReference>
<reference evidence="10 11" key="1">
    <citation type="submission" date="2018-10" db="EMBL/GenBank/DDBJ databases">
        <authorList>
            <consortium name="Pathogen Informatics"/>
        </authorList>
    </citation>
    <scope>NUCLEOTIDE SEQUENCE [LARGE SCALE GENOMIC DNA]</scope>
</reference>
<name>A0A0R3URD6_MESCO</name>
<evidence type="ECO:0000256" key="8">
    <source>
        <dbReference type="ARBA" id="ARBA00023242"/>
    </source>
</evidence>
<gene>
    <name evidence="10" type="ORF">MCOS_LOCUS10442</name>
</gene>
<dbReference type="Pfam" id="PF00105">
    <property type="entry name" value="zf-C4"/>
    <property type="match status" value="1"/>
</dbReference>
<dbReference type="PANTHER" id="PTHR24082">
    <property type="entry name" value="NUCLEAR HORMONE RECEPTOR"/>
    <property type="match status" value="1"/>
</dbReference>
<keyword evidence="4" id="KW-0805">Transcription regulation</keyword>
<dbReference type="Gene3D" id="3.30.50.10">
    <property type="entry name" value="Erythroid Transcription Factor GATA-1, subunit A"/>
    <property type="match status" value="1"/>
</dbReference>
<dbReference type="AlphaFoldDB" id="A0A0R3URD6"/>
<evidence type="ECO:0000259" key="9">
    <source>
        <dbReference type="PROSITE" id="PS51030"/>
    </source>
</evidence>
<evidence type="ECO:0000313" key="10">
    <source>
        <dbReference type="EMBL" id="VDD84439.1"/>
    </source>
</evidence>
<dbReference type="SUPFAM" id="SSF57716">
    <property type="entry name" value="Glucocorticoid receptor-like (DNA-binding domain)"/>
    <property type="match status" value="1"/>
</dbReference>
<keyword evidence="11" id="KW-1185">Reference proteome</keyword>
<dbReference type="InterPro" id="IPR050234">
    <property type="entry name" value="Nuclear_hormone_rcpt_NR1"/>
</dbReference>
<dbReference type="PROSITE" id="PS51030">
    <property type="entry name" value="NUCLEAR_REC_DBD_2"/>
    <property type="match status" value="1"/>
</dbReference>
<evidence type="ECO:0000256" key="3">
    <source>
        <dbReference type="ARBA" id="ARBA00022833"/>
    </source>
</evidence>
<dbReference type="GO" id="GO:0004879">
    <property type="term" value="F:nuclear receptor activity"/>
    <property type="evidence" value="ECO:0007669"/>
    <property type="project" value="TreeGrafter"/>
</dbReference>
<keyword evidence="2" id="KW-0863">Zinc-finger</keyword>
<dbReference type="PRINTS" id="PR00047">
    <property type="entry name" value="STROIDFINGER"/>
</dbReference>
<feature type="domain" description="Nuclear receptor" evidence="9">
    <location>
        <begin position="7"/>
        <end position="83"/>
    </location>
</feature>
<dbReference type="SMART" id="SM00399">
    <property type="entry name" value="ZnF_C4"/>
    <property type="match status" value="1"/>
</dbReference>
<sequence>MDPTKRPKPRVVCGDDAMGFHYHTMSCDDCKRFFCHSMQGKVGSTCQFYGQCHVADNKNRTRRKKCRLDRCLKIGVTKERKLPEQYFTPFLYFGGISGANEANEPNDTSNAKKSRYFDHIGMAGEIAISYCVVSVSNNSIQMLEKCSLKVRMVLTDVPMFVFSSIRRIRCNFFKPPSQIF</sequence>
<accession>A0A0R3URD6</accession>
<dbReference type="PANTHER" id="PTHR24082:SF507">
    <property type="entry name" value="BILE ACID RECEPTOR-RELATED"/>
    <property type="match status" value="1"/>
</dbReference>
<dbReference type="GO" id="GO:0030154">
    <property type="term" value="P:cell differentiation"/>
    <property type="evidence" value="ECO:0007669"/>
    <property type="project" value="TreeGrafter"/>
</dbReference>
<evidence type="ECO:0000256" key="7">
    <source>
        <dbReference type="ARBA" id="ARBA00023170"/>
    </source>
</evidence>
<evidence type="ECO:0000256" key="5">
    <source>
        <dbReference type="ARBA" id="ARBA00023125"/>
    </source>
</evidence>
<dbReference type="STRING" id="53468.A0A0R3URD6"/>
<evidence type="ECO:0000313" key="11">
    <source>
        <dbReference type="Proteomes" id="UP000267029"/>
    </source>
</evidence>
<keyword evidence="1" id="KW-0479">Metal-binding</keyword>
<keyword evidence="3" id="KW-0862">Zinc</keyword>
<keyword evidence="7" id="KW-0675">Receptor</keyword>
<dbReference type="GO" id="GO:0000122">
    <property type="term" value="P:negative regulation of transcription by RNA polymerase II"/>
    <property type="evidence" value="ECO:0007669"/>
    <property type="project" value="TreeGrafter"/>
</dbReference>
<protein>
    <recommendedName>
        <fullName evidence="9">Nuclear receptor domain-containing protein</fullName>
    </recommendedName>
</protein>
<dbReference type="EMBL" id="UXSR01006331">
    <property type="protein sequence ID" value="VDD84439.1"/>
    <property type="molecule type" value="Genomic_DNA"/>
</dbReference>
<evidence type="ECO:0000256" key="2">
    <source>
        <dbReference type="ARBA" id="ARBA00022771"/>
    </source>
</evidence>
<evidence type="ECO:0000256" key="4">
    <source>
        <dbReference type="ARBA" id="ARBA00023015"/>
    </source>
</evidence>